<comment type="caution">
    <text evidence="10">The sequence shown here is derived from an EMBL/GenBank/DDBJ whole genome shotgun (WGS) entry which is preliminary data.</text>
</comment>
<keyword evidence="4" id="KW-0804">Transcription</keyword>
<comment type="subcellular location">
    <subcellularLocation>
        <location evidence="1">Nucleus</location>
    </subcellularLocation>
</comment>
<dbReference type="GO" id="GO:0003677">
    <property type="term" value="F:DNA binding"/>
    <property type="evidence" value="ECO:0007669"/>
    <property type="project" value="UniProtKB-KW"/>
</dbReference>
<dbReference type="FunFam" id="1.10.10.60:FF:000023">
    <property type="entry name" value="protein REVEILLE 6 isoform X1"/>
    <property type="match status" value="1"/>
</dbReference>
<feature type="region of interest" description="Disordered" evidence="6">
    <location>
        <begin position="212"/>
        <end position="233"/>
    </location>
</feature>
<feature type="region of interest" description="Disordered" evidence="6">
    <location>
        <begin position="175"/>
        <end position="194"/>
    </location>
</feature>
<sequence>MDAYSSGEELHVKTRKPYTITKQRERWTDEEHNRFLEALKLYGRAWQRIEEHIGTKTAVQIRSHAQKFFSKLEKEAIIKGVPIGQAIDIEIPPPRPKKKPSNPYPRKTGAVCSPNAQVRAKDGNQIPSCSSHSSIQMADLEKEPQPEKHAADDVEQNTKGTCGSDKCSEAFTLFQEAPSPLRTPSRESPASVTEAVRQLSDLEFVPVTKPLINEERSESHVDDGPTKPDSVEMAQDDSKNKMNAAKSFPRHAPVQILDGCQGTCSQGLSSDVSYEEPRVQMEITGHPGFYSNPAVSGAVESQNSASRSNNHQIYPSFHPSFCHLPNNQEDFASYLQMSSTFSSLIVSALLQNPAAHAAASFAASLWPTPNVGNLPNCIPGNNGGFVPRQMHPAPSMAAIAAATVAAATAWWAAHGLLPPLSAPFHSGFSYPSASVPATFGNVGQSSAANEEKDDSKFQFPDSQVHQPGNDLSEALHPENSACKKSTGLSSSSGNSGEKKDTGVGGPTDASEVPSTNEQKGKTKKLVDRSSCGSNTPSGSDAETDALGKNDKGNEESKEPDVNTFTNEFNGRRFRVTGTVPDKKEVSDEGRLAFRALFSRGRLPQSFSPPPNSIINDQQITNGVEDRGQNAERINNETSQLDLNSCAWESISGYHGTEEILSIGRDNVNNNDGKTTIGFSQGNLASNRTGFKPYKRCSVEARENSMTNSSNSEQGNCSKRLRVEGETSI</sequence>
<dbReference type="PANTHER" id="PTHR12802:SF155">
    <property type="entry name" value="DEUBIQUITINASE MYSM1"/>
    <property type="match status" value="1"/>
</dbReference>
<keyword evidence="3" id="KW-0238">DNA-binding</keyword>
<dbReference type="PROSITE" id="PS51293">
    <property type="entry name" value="SANT"/>
    <property type="match status" value="1"/>
</dbReference>
<dbReference type="EMBL" id="JBDFQZ010000006">
    <property type="protein sequence ID" value="KAK9713650.1"/>
    <property type="molecule type" value="Genomic_DNA"/>
</dbReference>
<dbReference type="NCBIfam" id="TIGR01557">
    <property type="entry name" value="myb_SHAQKYF"/>
    <property type="match status" value="1"/>
</dbReference>
<feature type="compositionally biased region" description="Polar residues" evidence="6">
    <location>
        <begin position="125"/>
        <end position="136"/>
    </location>
</feature>
<dbReference type="InterPro" id="IPR017930">
    <property type="entry name" value="Myb_dom"/>
</dbReference>
<feature type="compositionally biased region" description="Polar residues" evidence="6">
    <location>
        <begin position="703"/>
        <end position="716"/>
    </location>
</feature>
<proteinExistence type="predicted"/>
<dbReference type="CDD" id="cd00167">
    <property type="entry name" value="SANT"/>
    <property type="match status" value="1"/>
</dbReference>
<feature type="domain" description="HTH myb-type" evidence="9">
    <location>
        <begin position="19"/>
        <end position="73"/>
    </location>
</feature>
<dbReference type="PROSITE" id="PS51294">
    <property type="entry name" value="HTH_MYB"/>
    <property type="match status" value="1"/>
</dbReference>
<dbReference type="SMART" id="SM00717">
    <property type="entry name" value="SANT"/>
    <property type="match status" value="1"/>
</dbReference>
<dbReference type="PROSITE" id="PS50090">
    <property type="entry name" value="MYB_LIKE"/>
    <property type="match status" value="1"/>
</dbReference>
<feature type="compositionally biased region" description="Low complexity" evidence="6">
    <location>
        <begin position="480"/>
        <end position="495"/>
    </location>
</feature>
<dbReference type="InterPro" id="IPR009057">
    <property type="entry name" value="Homeodomain-like_sf"/>
</dbReference>
<feature type="domain" description="Myb-like" evidence="7">
    <location>
        <begin position="19"/>
        <end position="69"/>
    </location>
</feature>
<dbReference type="GO" id="GO:0005634">
    <property type="term" value="C:nucleus"/>
    <property type="evidence" value="ECO:0007669"/>
    <property type="project" value="UniProtKB-SubCell"/>
</dbReference>
<evidence type="ECO:0000259" key="9">
    <source>
        <dbReference type="PROSITE" id="PS51294"/>
    </source>
</evidence>
<evidence type="ECO:0000256" key="4">
    <source>
        <dbReference type="ARBA" id="ARBA00023163"/>
    </source>
</evidence>
<dbReference type="InterPro" id="IPR001005">
    <property type="entry name" value="SANT/Myb"/>
</dbReference>
<dbReference type="Gene3D" id="1.10.10.60">
    <property type="entry name" value="Homeodomain-like"/>
    <property type="match status" value="1"/>
</dbReference>
<keyword evidence="5" id="KW-0539">Nucleus</keyword>
<keyword evidence="11" id="KW-1185">Reference proteome</keyword>
<evidence type="ECO:0000256" key="3">
    <source>
        <dbReference type="ARBA" id="ARBA00023125"/>
    </source>
</evidence>
<evidence type="ECO:0008006" key="12">
    <source>
        <dbReference type="Google" id="ProtNLM"/>
    </source>
</evidence>
<protein>
    <recommendedName>
        <fullName evidence="12">LHY</fullName>
    </recommendedName>
</protein>
<evidence type="ECO:0000256" key="2">
    <source>
        <dbReference type="ARBA" id="ARBA00023015"/>
    </source>
</evidence>
<dbReference type="InterPro" id="IPR006447">
    <property type="entry name" value="Myb_dom_plants"/>
</dbReference>
<gene>
    <name evidence="10" type="ORF">RND81_06G042400</name>
</gene>
<dbReference type="Pfam" id="PF00249">
    <property type="entry name" value="Myb_DNA-binding"/>
    <property type="match status" value="1"/>
</dbReference>
<reference evidence="10 11" key="1">
    <citation type="submission" date="2024-03" db="EMBL/GenBank/DDBJ databases">
        <title>WGS assembly of Saponaria officinalis var. Norfolk2.</title>
        <authorList>
            <person name="Jenkins J."/>
            <person name="Shu S."/>
            <person name="Grimwood J."/>
            <person name="Barry K."/>
            <person name="Goodstein D."/>
            <person name="Schmutz J."/>
            <person name="Leebens-Mack J."/>
            <person name="Osbourn A."/>
        </authorList>
    </citation>
    <scope>NUCLEOTIDE SEQUENCE [LARGE SCALE GENOMIC DNA]</scope>
    <source>
        <strain evidence="11">cv. Norfolk2</strain>
        <strain evidence="10">JIC</strain>
        <tissue evidence="10">Leaf</tissue>
    </source>
</reference>
<feature type="region of interest" description="Disordered" evidence="6">
    <location>
        <begin position="88"/>
        <end position="162"/>
    </location>
</feature>
<evidence type="ECO:0000259" key="7">
    <source>
        <dbReference type="PROSITE" id="PS50090"/>
    </source>
</evidence>
<name>A0AAW1K6F0_SAPOF</name>
<evidence type="ECO:0000313" key="11">
    <source>
        <dbReference type="Proteomes" id="UP001443914"/>
    </source>
</evidence>
<dbReference type="GO" id="GO:0010468">
    <property type="term" value="P:regulation of gene expression"/>
    <property type="evidence" value="ECO:0007669"/>
    <property type="project" value="UniProtKB-ARBA"/>
</dbReference>
<accession>A0AAW1K6F0</accession>
<dbReference type="SUPFAM" id="SSF46689">
    <property type="entry name" value="Homeodomain-like"/>
    <property type="match status" value="1"/>
</dbReference>
<feature type="region of interest" description="Disordered" evidence="6">
    <location>
        <begin position="441"/>
        <end position="569"/>
    </location>
</feature>
<keyword evidence="2" id="KW-0805">Transcription regulation</keyword>
<feature type="domain" description="SANT" evidence="8">
    <location>
        <begin position="22"/>
        <end position="73"/>
    </location>
</feature>
<feature type="region of interest" description="Disordered" evidence="6">
    <location>
        <begin position="701"/>
        <end position="728"/>
    </location>
</feature>
<dbReference type="PANTHER" id="PTHR12802">
    <property type="entry name" value="SWI/SNF COMPLEX-RELATED"/>
    <property type="match status" value="1"/>
</dbReference>
<dbReference type="AlphaFoldDB" id="A0AAW1K6F0"/>
<feature type="compositionally biased region" description="Basic and acidic residues" evidence="6">
    <location>
        <begin position="545"/>
        <end position="560"/>
    </location>
</feature>
<dbReference type="EMBL" id="JBDFQZ010000006">
    <property type="protein sequence ID" value="KAK9713653.1"/>
    <property type="molecule type" value="Genomic_DNA"/>
</dbReference>
<evidence type="ECO:0000256" key="5">
    <source>
        <dbReference type="ARBA" id="ARBA00023242"/>
    </source>
</evidence>
<feature type="compositionally biased region" description="Basic and acidic residues" evidence="6">
    <location>
        <begin position="139"/>
        <end position="152"/>
    </location>
</feature>
<feature type="compositionally biased region" description="Polar residues" evidence="6">
    <location>
        <begin position="530"/>
        <end position="540"/>
    </location>
</feature>
<evidence type="ECO:0000256" key="1">
    <source>
        <dbReference type="ARBA" id="ARBA00004123"/>
    </source>
</evidence>
<evidence type="ECO:0000259" key="8">
    <source>
        <dbReference type="PROSITE" id="PS51293"/>
    </source>
</evidence>
<dbReference type="Proteomes" id="UP001443914">
    <property type="component" value="Unassembled WGS sequence"/>
</dbReference>
<evidence type="ECO:0000313" key="10">
    <source>
        <dbReference type="EMBL" id="KAK9713650.1"/>
    </source>
</evidence>
<dbReference type="InterPro" id="IPR017884">
    <property type="entry name" value="SANT_dom"/>
</dbReference>
<organism evidence="10 11">
    <name type="scientific">Saponaria officinalis</name>
    <name type="common">Common soapwort</name>
    <name type="synonym">Lychnis saponaria</name>
    <dbReference type="NCBI Taxonomy" id="3572"/>
    <lineage>
        <taxon>Eukaryota</taxon>
        <taxon>Viridiplantae</taxon>
        <taxon>Streptophyta</taxon>
        <taxon>Embryophyta</taxon>
        <taxon>Tracheophyta</taxon>
        <taxon>Spermatophyta</taxon>
        <taxon>Magnoliopsida</taxon>
        <taxon>eudicotyledons</taxon>
        <taxon>Gunneridae</taxon>
        <taxon>Pentapetalae</taxon>
        <taxon>Caryophyllales</taxon>
        <taxon>Caryophyllaceae</taxon>
        <taxon>Caryophylleae</taxon>
        <taxon>Saponaria</taxon>
    </lineage>
</organism>
<evidence type="ECO:0000256" key="6">
    <source>
        <dbReference type="SAM" id="MobiDB-lite"/>
    </source>
</evidence>
<feature type="compositionally biased region" description="Basic and acidic residues" evidence="6">
    <location>
        <begin position="518"/>
        <end position="527"/>
    </location>
</feature>